<keyword evidence="3" id="KW-1185">Reference proteome</keyword>
<evidence type="ECO:0000256" key="1">
    <source>
        <dbReference type="SAM" id="MobiDB-lite"/>
    </source>
</evidence>
<evidence type="ECO:0000313" key="3">
    <source>
        <dbReference type="Proteomes" id="UP000614216"/>
    </source>
</evidence>
<gene>
    <name evidence="2" type="ORF">JMN32_15140</name>
</gene>
<comment type="caution">
    <text evidence="2">The sequence shown here is derived from an EMBL/GenBank/DDBJ whole genome shotgun (WGS) entry which is preliminary data.</text>
</comment>
<organism evidence="2 3">
    <name type="scientific">Fulvivirga marina</name>
    <dbReference type="NCBI Taxonomy" id="2494733"/>
    <lineage>
        <taxon>Bacteria</taxon>
        <taxon>Pseudomonadati</taxon>
        <taxon>Bacteroidota</taxon>
        <taxon>Cytophagia</taxon>
        <taxon>Cytophagales</taxon>
        <taxon>Fulvivirgaceae</taxon>
        <taxon>Fulvivirga</taxon>
    </lineage>
</organism>
<reference evidence="2" key="1">
    <citation type="submission" date="2021-01" db="EMBL/GenBank/DDBJ databases">
        <title>Fulvivirga kasyanovii gen. nov., sp nov., a novel member of the phylum Bacteroidetes isolated from seawater in a mussel farm.</title>
        <authorList>
            <person name="Zhao L.-H."/>
            <person name="Wang Z.-J."/>
        </authorList>
    </citation>
    <scope>NUCLEOTIDE SEQUENCE</scope>
    <source>
        <strain evidence="2">29W222</strain>
    </source>
</reference>
<feature type="non-terminal residue" evidence="2">
    <location>
        <position position="236"/>
    </location>
</feature>
<dbReference type="AlphaFoldDB" id="A0A937G028"/>
<protein>
    <submittedName>
        <fullName evidence="2">Uncharacterized protein</fullName>
    </submittedName>
</protein>
<proteinExistence type="predicted"/>
<name>A0A937G028_9BACT</name>
<sequence>MDNPAKFQDPKIAKWTNCPLTDSGNIINNVVKAVDNCPLDQPGDAENVPGNALKQREPTLTSVDNPVKKHLEQLAPEEIQIKAAEREVLSGYTREKVTGQNEYPPCKTEQPCAEQKKNSSAEEIITGNETPGVPEYGTVPGIRQETREKVPKMRVAGGGKSESGEHTTRSTFLKMYCGQLWSLALELLYKDRFLTDSQLEAGEQQIMKFYEPVSTEGLPKIHQMYVERIRMAARFI</sequence>
<dbReference type="Proteomes" id="UP000614216">
    <property type="component" value="Unassembled WGS sequence"/>
</dbReference>
<feature type="region of interest" description="Disordered" evidence="1">
    <location>
        <begin position="100"/>
        <end position="139"/>
    </location>
</feature>
<accession>A0A937G028</accession>
<evidence type="ECO:0000313" key="2">
    <source>
        <dbReference type="EMBL" id="MBL6447651.1"/>
    </source>
</evidence>
<dbReference type="EMBL" id="JAEUGD010000051">
    <property type="protein sequence ID" value="MBL6447651.1"/>
    <property type="molecule type" value="Genomic_DNA"/>
</dbReference>
<dbReference type="RefSeq" id="WP_202857190.1">
    <property type="nucleotide sequence ID" value="NZ_JAEUGD010000051.1"/>
</dbReference>